<evidence type="ECO:0000313" key="2">
    <source>
        <dbReference type="Proteomes" id="UP000033815"/>
    </source>
</evidence>
<dbReference type="EMBL" id="LCHP01000004">
    <property type="protein sequence ID" value="KKT36728.1"/>
    <property type="molecule type" value="Genomic_DNA"/>
</dbReference>
<proteinExistence type="predicted"/>
<dbReference type="AlphaFoldDB" id="A0A837I7F7"/>
<sequence>MEAFYSMDEGSVTLLVHPSEAEATLVRMQLFLEEKQERGNSVPDFPENFFMKFSASKKMIPLVFGFRNADFAISFIEEFIHSTDSDYENAEDLKHFLYKYKVEYSISSTIQ</sequence>
<accession>A0A837I7F7</accession>
<organism evidence="1 2">
    <name type="scientific">Candidatus Nomurabacteria bacterium GW2011_GWB1_44_12</name>
    <dbReference type="NCBI Taxonomy" id="1618748"/>
    <lineage>
        <taxon>Bacteria</taxon>
        <taxon>Candidatus Nomuraibacteriota</taxon>
    </lineage>
</organism>
<reference evidence="1 2" key="1">
    <citation type="journal article" date="2015" name="Nature">
        <title>rRNA introns, odd ribosomes, and small enigmatic genomes across a large radiation of phyla.</title>
        <authorList>
            <person name="Brown C.T."/>
            <person name="Hug L.A."/>
            <person name="Thomas B.C."/>
            <person name="Sharon I."/>
            <person name="Castelle C.J."/>
            <person name="Singh A."/>
            <person name="Wilkins M.J."/>
            <person name="Williams K.H."/>
            <person name="Banfield J.F."/>
        </authorList>
    </citation>
    <scope>NUCLEOTIDE SEQUENCE [LARGE SCALE GENOMIC DNA]</scope>
</reference>
<evidence type="ECO:0000313" key="1">
    <source>
        <dbReference type="EMBL" id="KKT36728.1"/>
    </source>
</evidence>
<comment type="caution">
    <text evidence="1">The sequence shown here is derived from an EMBL/GenBank/DDBJ whole genome shotgun (WGS) entry which is preliminary data.</text>
</comment>
<dbReference type="Proteomes" id="UP000033815">
    <property type="component" value="Unassembled WGS sequence"/>
</dbReference>
<gene>
    <name evidence="1" type="ORF">UW25_C0004G0056</name>
</gene>
<name>A0A837I7F7_9BACT</name>
<protein>
    <submittedName>
        <fullName evidence="1">Uncharacterized protein</fullName>
    </submittedName>
</protein>